<feature type="domain" description="Bacteriophage T5 Orf172 DNA-binding" evidence="1">
    <location>
        <begin position="283"/>
        <end position="377"/>
    </location>
</feature>
<dbReference type="Proteomes" id="UP000753724">
    <property type="component" value="Unassembled WGS sequence"/>
</dbReference>
<name>A0ABW9XH64_9SPHN</name>
<evidence type="ECO:0000313" key="2">
    <source>
        <dbReference type="EMBL" id="NBC37804.1"/>
    </source>
</evidence>
<dbReference type="RefSeq" id="WP_161720220.1">
    <property type="nucleotide sequence ID" value="NZ_JAAAPO010000006.1"/>
</dbReference>
<proteinExistence type="predicted"/>
<evidence type="ECO:0000259" key="1">
    <source>
        <dbReference type="SMART" id="SM00974"/>
    </source>
</evidence>
<gene>
    <name evidence="2" type="ORF">GTZ99_14710</name>
</gene>
<protein>
    <submittedName>
        <fullName evidence="2">GIY-YIG nuclease family protein</fullName>
    </submittedName>
</protein>
<keyword evidence="3" id="KW-1185">Reference proteome</keyword>
<organism evidence="2 3">
    <name type="scientific">Novosphingobium ovatum</name>
    <dbReference type="NCBI Taxonomy" id="1908523"/>
    <lineage>
        <taxon>Bacteria</taxon>
        <taxon>Pseudomonadati</taxon>
        <taxon>Pseudomonadota</taxon>
        <taxon>Alphaproteobacteria</taxon>
        <taxon>Sphingomonadales</taxon>
        <taxon>Sphingomonadaceae</taxon>
        <taxon>Novosphingobium</taxon>
    </lineage>
</organism>
<accession>A0ABW9XH64</accession>
<evidence type="ECO:0000313" key="3">
    <source>
        <dbReference type="Proteomes" id="UP000753724"/>
    </source>
</evidence>
<dbReference type="EMBL" id="JAAAPO010000006">
    <property type="protein sequence ID" value="NBC37804.1"/>
    <property type="molecule type" value="Genomic_DNA"/>
</dbReference>
<dbReference type="InterPro" id="IPR018306">
    <property type="entry name" value="Phage_T5_Orf172_DNA-bd"/>
</dbReference>
<reference evidence="3" key="1">
    <citation type="submission" date="2020-01" db="EMBL/GenBank/DDBJ databases">
        <title>Sphingomonas sp. strain CSW-10.</title>
        <authorList>
            <person name="Chen W.-M."/>
        </authorList>
    </citation>
    <scope>NUCLEOTIDE SEQUENCE [LARGE SCALE GENOMIC DNA]</scope>
    <source>
        <strain evidence="3">FSY-8</strain>
    </source>
</reference>
<sequence>MSDFDLDELAGELADFAPAKKKEAAYTAREERIIAGFEDIERFYEEHGRSPRHGEGRDIFERLYAVRLDRLRAQEDCRELLAGFDKHGLLTGGDAAVPDEEALDDDDLMAELAGLGEGDDITQLRHVRSAEEKRAAEEVANREKCQDFAQFKPLFDQVERDIADGTRSTRPFVKDAGFLKADITRGQFFVLGGQFAYVAELGEPFKAPNGEVDARLRVIYSNGTESNLLLRSLQRALYKDEAGRRVTEPEAGPLFADKAEEGEIETGTIYVLRSRSDHPLVAEHRQVIHKIGVTSGSVETRIAGAEKSATYLLAGVDVVATYKVYGVNCQKLETLIHKVFAAAQIELAIPDRFGHVVKPREWFLVPVQVIDEAVERIRDRSILNYSYDPATGRLSRQE</sequence>
<dbReference type="SMART" id="SM00974">
    <property type="entry name" value="T5orf172"/>
    <property type="match status" value="1"/>
</dbReference>
<dbReference type="Pfam" id="PF10544">
    <property type="entry name" value="T5orf172"/>
    <property type="match status" value="1"/>
</dbReference>
<comment type="caution">
    <text evidence="2">The sequence shown here is derived from an EMBL/GenBank/DDBJ whole genome shotgun (WGS) entry which is preliminary data.</text>
</comment>